<dbReference type="EMBL" id="HBIS01001882">
    <property type="protein sequence ID" value="CAE0607854.1"/>
    <property type="molecule type" value="Transcribed_RNA"/>
</dbReference>
<evidence type="ECO:0000313" key="6">
    <source>
        <dbReference type="EMBL" id="CAE0607854.1"/>
    </source>
</evidence>
<dbReference type="GO" id="GO:0005930">
    <property type="term" value="C:axoneme"/>
    <property type="evidence" value="ECO:0007669"/>
    <property type="project" value="UniProtKB-SubCell"/>
</dbReference>
<dbReference type="PANTHER" id="PTHR24198:SF165">
    <property type="entry name" value="ANKYRIN REPEAT-CONTAINING PROTEIN-RELATED"/>
    <property type="match status" value="1"/>
</dbReference>
<dbReference type="PROSITE" id="PS50297">
    <property type="entry name" value="ANK_REP_REGION"/>
    <property type="match status" value="3"/>
</dbReference>
<keyword evidence="2" id="KW-0677">Repeat</keyword>
<reference evidence="5" key="1">
    <citation type="submission" date="2021-01" db="EMBL/GenBank/DDBJ databases">
        <authorList>
            <person name="Corre E."/>
            <person name="Pelletier E."/>
            <person name="Niang G."/>
            <person name="Scheremetjew M."/>
            <person name="Finn R."/>
            <person name="Kale V."/>
            <person name="Holt S."/>
            <person name="Cochrane G."/>
            <person name="Meng A."/>
            <person name="Brown T."/>
            <person name="Cohen L."/>
        </authorList>
    </citation>
    <scope>NUCLEOTIDE SEQUENCE</scope>
    <source>
        <strain evidence="5">CCMP1897</strain>
    </source>
</reference>
<accession>A0A6U9PW01</accession>
<dbReference type="Pfam" id="PF00023">
    <property type="entry name" value="Ank"/>
    <property type="match status" value="1"/>
</dbReference>
<evidence type="ECO:0000256" key="2">
    <source>
        <dbReference type="ARBA" id="ARBA00022737"/>
    </source>
</evidence>
<dbReference type="PRINTS" id="PR01415">
    <property type="entry name" value="ANKYRIN"/>
</dbReference>
<evidence type="ECO:0000313" key="5">
    <source>
        <dbReference type="EMBL" id="CAE0607853.1"/>
    </source>
</evidence>
<dbReference type="InterPro" id="IPR032675">
    <property type="entry name" value="LRR_dom_sf"/>
</dbReference>
<dbReference type="Pfam" id="PF12796">
    <property type="entry name" value="Ank_2"/>
    <property type="match status" value="2"/>
</dbReference>
<feature type="repeat" description="ANK" evidence="4">
    <location>
        <begin position="429"/>
        <end position="450"/>
    </location>
</feature>
<dbReference type="PANTHER" id="PTHR24198">
    <property type="entry name" value="ANKYRIN REPEAT AND PROTEIN KINASE DOMAIN-CONTAINING PROTEIN"/>
    <property type="match status" value="1"/>
</dbReference>
<sequence>MDTCLLDHLPHEVVENVSRWMEDAKDQLQMVRASPGAAEALRCAPVHLLFRAKGNEAEDGEEAIETMLRDVETCFQNVKSVKVVGLNVRDEQVVRLLEVYHRTIECLELEGCQKIRPTLLERLLQRKNGIDSNKRQEDNVGWNDENVTKEAGALEILSVERCFRMSSLHCANLIGRAATFSTPLRTIVFSHLDLFPAVDTLELFHYTDAMNSLEFPFGGNLLHLALLQCTNLSIPALGALSRMCSKLQALSIGGCGFISMESNTGIDCTPATAESVVQTCCTMPTLEIFDMTCCSYPDADDIVRCLERNVHVGKRARIWDLTKPEHVQDAVGVVKEGWKDLSMSQKAVRVFTASAACCSNLSKRTPLHVAVDRNDANMILALIYLGANVNARDRTGATATFLAAENGKTEALNALMSSDQVDAQIANAAGETPLYISALRGHFEVVGILLAHFRRTGFSWCNADRYVDGWTPLMATAVANRFKIAQRLLLEARSHGDLPMLLNAANRYGQTALHIASRRGFADFIHLLTSTGADINLKDCYGLTALQIANKQGQRNVVQLFHVE</sequence>
<evidence type="ECO:0000256" key="4">
    <source>
        <dbReference type="PROSITE-ProRule" id="PRU00023"/>
    </source>
</evidence>
<evidence type="ECO:0000256" key="3">
    <source>
        <dbReference type="ARBA" id="ARBA00023043"/>
    </source>
</evidence>
<protein>
    <submittedName>
        <fullName evidence="5">Uncharacterized protein</fullName>
    </submittedName>
</protein>
<feature type="repeat" description="ANK" evidence="4">
    <location>
        <begin position="508"/>
        <end position="540"/>
    </location>
</feature>
<comment type="subcellular location">
    <subcellularLocation>
        <location evidence="1">Cytoplasm</location>
        <location evidence="1">Cytoskeleton</location>
        <location evidence="1">Cilium axoneme</location>
    </subcellularLocation>
</comment>
<dbReference type="Gene3D" id="1.25.40.20">
    <property type="entry name" value="Ankyrin repeat-containing domain"/>
    <property type="match status" value="2"/>
</dbReference>
<dbReference type="PROSITE" id="PS50088">
    <property type="entry name" value="ANK_REPEAT"/>
    <property type="match status" value="3"/>
</dbReference>
<evidence type="ECO:0000256" key="1">
    <source>
        <dbReference type="ARBA" id="ARBA00004430"/>
    </source>
</evidence>
<proteinExistence type="predicted"/>
<gene>
    <name evidence="5" type="ORF">PSAL00342_LOCUS1670</name>
    <name evidence="6" type="ORF">PSAL00342_LOCUS1671</name>
</gene>
<name>A0A6U9PW01_9CHLO</name>
<dbReference type="InterPro" id="IPR002110">
    <property type="entry name" value="Ankyrin_rpt"/>
</dbReference>
<dbReference type="Gene3D" id="3.80.10.10">
    <property type="entry name" value="Ribonuclease Inhibitor"/>
    <property type="match status" value="1"/>
</dbReference>
<dbReference type="SMART" id="SM00248">
    <property type="entry name" value="ANK"/>
    <property type="match status" value="5"/>
</dbReference>
<dbReference type="SUPFAM" id="SSF52047">
    <property type="entry name" value="RNI-like"/>
    <property type="match status" value="1"/>
</dbReference>
<dbReference type="EMBL" id="HBIS01001881">
    <property type="protein sequence ID" value="CAE0607853.1"/>
    <property type="molecule type" value="Transcribed_RNA"/>
</dbReference>
<organism evidence="5">
    <name type="scientific">Picocystis salinarum</name>
    <dbReference type="NCBI Taxonomy" id="88271"/>
    <lineage>
        <taxon>Eukaryota</taxon>
        <taxon>Viridiplantae</taxon>
        <taxon>Chlorophyta</taxon>
        <taxon>Picocystophyceae</taxon>
        <taxon>Picocystales</taxon>
        <taxon>Picocystaceae</taxon>
        <taxon>Picocystis</taxon>
    </lineage>
</organism>
<keyword evidence="3 4" id="KW-0040">ANK repeat</keyword>
<dbReference type="AlphaFoldDB" id="A0A6U9PW01"/>
<feature type="repeat" description="ANK" evidence="4">
    <location>
        <begin position="362"/>
        <end position="394"/>
    </location>
</feature>
<dbReference type="InterPro" id="IPR036770">
    <property type="entry name" value="Ankyrin_rpt-contain_sf"/>
</dbReference>
<dbReference type="SUPFAM" id="SSF48403">
    <property type="entry name" value="Ankyrin repeat"/>
    <property type="match status" value="1"/>
</dbReference>